<evidence type="ECO:0000313" key="1">
    <source>
        <dbReference type="EMBL" id="CDH50173.1"/>
    </source>
</evidence>
<comment type="caution">
    <text evidence="1">The sequence shown here is derived from an EMBL/GenBank/DDBJ whole genome shotgun (WGS) entry which is preliminary data.</text>
</comment>
<organism evidence="1 2">
    <name type="scientific">Lichtheimia corymbifera JMRC:FSU:9682</name>
    <dbReference type="NCBI Taxonomy" id="1263082"/>
    <lineage>
        <taxon>Eukaryota</taxon>
        <taxon>Fungi</taxon>
        <taxon>Fungi incertae sedis</taxon>
        <taxon>Mucoromycota</taxon>
        <taxon>Mucoromycotina</taxon>
        <taxon>Mucoromycetes</taxon>
        <taxon>Mucorales</taxon>
        <taxon>Lichtheimiaceae</taxon>
        <taxon>Lichtheimia</taxon>
    </lineage>
</organism>
<reference evidence="1" key="1">
    <citation type="submission" date="2013-08" db="EMBL/GenBank/DDBJ databases">
        <title>Gene expansion shapes genome architecture in the human pathogen Lichtheimia corymbifera: an evolutionary genomics analysis in the ancient terrestrial Mucorales (Mucoromycotina).</title>
        <authorList>
            <person name="Schwartze V.U."/>
            <person name="Winter S."/>
            <person name="Shelest E."/>
            <person name="Marcet-Houben M."/>
            <person name="Horn F."/>
            <person name="Wehner S."/>
            <person name="Hoffmann K."/>
            <person name="Riege K."/>
            <person name="Sammeth M."/>
            <person name="Nowrousian M."/>
            <person name="Valiante V."/>
            <person name="Linde J."/>
            <person name="Jacobsen I.D."/>
            <person name="Marz M."/>
            <person name="Brakhage A.A."/>
            <person name="Gabaldon T."/>
            <person name="Bocker S."/>
            <person name="Voigt K."/>
        </authorList>
    </citation>
    <scope>NUCLEOTIDE SEQUENCE [LARGE SCALE GENOMIC DNA]</scope>
    <source>
        <strain evidence="1">FSU 9682</strain>
    </source>
</reference>
<keyword evidence="2" id="KW-1185">Reference proteome</keyword>
<name>A0A068RJ25_9FUNG</name>
<dbReference type="EMBL" id="CBTN010000005">
    <property type="protein sequence ID" value="CDH50173.1"/>
    <property type="molecule type" value="Genomic_DNA"/>
</dbReference>
<sequence>MASAILDLYEENTIGDDTDVHSLSGAVDHNDTDIHDELVKWMITLITNTTGSSPRQPHNEQTPHSSYSITLIAYVLT</sequence>
<dbReference type="AlphaFoldDB" id="A0A068RJ25"/>
<dbReference type="VEuPathDB" id="FungiDB:LCOR_01895.1"/>
<gene>
    <name evidence="1" type="ORF">LCOR_01895.1</name>
</gene>
<accession>A0A068RJ25</accession>
<protein>
    <submittedName>
        <fullName evidence="1">Uncharacterized protein</fullName>
    </submittedName>
</protein>
<dbReference type="Proteomes" id="UP000027586">
    <property type="component" value="Unassembled WGS sequence"/>
</dbReference>
<proteinExistence type="predicted"/>
<evidence type="ECO:0000313" key="2">
    <source>
        <dbReference type="Proteomes" id="UP000027586"/>
    </source>
</evidence>